<gene>
    <name evidence="2" type="ORF">PCOR1329_LOCUS81529</name>
</gene>
<proteinExistence type="predicted"/>
<evidence type="ECO:0000313" key="2">
    <source>
        <dbReference type="EMBL" id="CAK0906062.1"/>
    </source>
</evidence>
<accession>A0ABN9Y4S2</accession>
<comment type="caution">
    <text evidence="2">The sequence shown here is derived from an EMBL/GenBank/DDBJ whole genome shotgun (WGS) entry which is preliminary data.</text>
</comment>
<name>A0ABN9Y4S2_9DINO</name>
<evidence type="ECO:0000256" key="1">
    <source>
        <dbReference type="SAM" id="MobiDB-lite"/>
    </source>
</evidence>
<sequence length="720" mass="79805">VRRCVEKKNVSGGPPAPRDGAWGGTTGADTLRCYYAQLLRDSAEIAAQRGDRGQVLKEGFLALARTVESSSLVTPSRTGAQEAVIRNMASLMHRVRSLSVGDWTLFPCGWTGHAVYCEIAREGGSDGARLYTLSIFNSGDGAGFHYSISHDGFARKYSPTLIYSSVPEDVLLHPTQVRLIIEMGSTYTSIDGGKVTSSPESMYETALGRLDPWLDEVRSTTVMMDSQAGGTCMVTGLHHMVHFKLRERIPPDEQEDVGRTIEHALQLSALTWFSREALKKRVEDVLPSLEDFKDGDENGPLPIPAASFYQLARRKNLLETAARQVLMHDEKDSLTNRVAKPFFEWIRRDPTPVPRDLHDTFGTGEAASQSFEETSFEQPLIERGTNVPASERTCSFFPSALTPELRAAPEKQLQAIAEMSLDVIDRCFGETYVDWLAGRLLALNFEQLPSGQQRWLSSTFFQLADQVRRFGATQPAADHILALRKLILAYHEAAASADKLRLRTELHGAPSLEQFSTLSLQMEPVETAQNLLYGSTGQIPLPEPHGEEYLYVVAAAEKEEAESTPRNKLKMLCSAYLHMPTSGVQLKNMEGTERGPDGNVGKKLSESWQKTSTNWNFKSAERYVIDFLGQAKGQRGFRLAGTCDVCRSISQCVDEPARAAACVLSQKMKIEPVGISDDFFVMRRMLAEFHLLEHAVAPRYGGFQLADAQPIEKDESTKIS</sequence>
<protein>
    <submittedName>
        <fullName evidence="2">Uncharacterized protein</fullName>
    </submittedName>
</protein>
<feature type="non-terminal residue" evidence="2">
    <location>
        <position position="720"/>
    </location>
</feature>
<organism evidence="2 3">
    <name type="scientific">Prorocentrum cordatum</name>
    <dbReference type="NCBI Taxonomy" id="2364126"/>
    <lineage>
        <taxon>Eukaryota</taxon>
        <taxon>Sar</taxon>
        <taxon>Alveolata</taxon>
        <taxon>Dinophyceae</taxon>
        <taxon>Prorocentrales</taxon>
        <taxon>Prorocentraceae</taxon>
        <taxon>Prorocentrum</taxon>
    </lineage>
</organism>
<keyword evidence="3" id="KW-1185">Reference proteome</keyword>
<reference evidence="2" key="1">
    <citation type="submission" date="2023-10" db="EMBL/GenBank/DDBJ databases">
        <authorList>
            <person name="Chen Y."/>
            <person name="Shah S."/>
            <person name="Dougan E. K."/>
            <person name="Thang M."/>
            <person name="Chan C."/>
        </authorList>
    </citation>
    <scope>NUCLEOTIDE SEQUENCE [LARGE SCALE GENOMIC DNA]</scope>
</reference>
<feature type="non-terminal residue" evidence="2">
    <location>
        <position position="1"/>
    </location>
</feature>
<feature type="region of interest" description="Disordered" evidence="1">
    <location>
        <begin position="1"/>
        <end position="23"/>
    </location>
</feature>
<evidence type="ECO:0000313" key="3">
    <source>
        <dbReference type="Proteomes" id="UP001189429"/>
    </source>
</evidence>
<dbReference type="Proteomes" id="UP001189429">
    <property type="component" value="Unassembled WGS sequence"/>
</dbReference>
<dbReference type="EMBL" id="CAUYUJ010021637">
    <property type="protein sequence ID" value="CAK0906062.1"/>
    <property type="molecule type" value="Genomic_DNA"/>
</dbReference>